<dbReference type="Pfam" id="PF13313">
    <property type="entry name" value="DUF4082"/>
    <property type="match status" value="3"/>
</dbReference>
<feature type="domain" description="DUF4082" evidence="4">
    <location>
        <begin position="916"/>
        <end position="1056"/>
    </location>
</feature>
<feature type="domain" description="N,N-dimethylformamidase beta subunit-like C-terminal" evidence="5">
    <location>
        <begin position="110"/>
        <end position="504"/>
    </location>
</feature>
<dbReference type="InterPro" id="IPR025141">
    <property type="entry name" value="DUF4082"/>
</dbReference>
<proteinExistence type="predicted"/>
<gene>
    <name evidence="6" type="ORF">QLQ12_24235</name>
</gene>
<dbReference type="Gene3D" id="2.60.40.3710">
    <property type="match status" value="1"/>
</dbReference>
<protein>
    <submittedName>
        <fullName evidence="6">DUF4082 domain-containing protein</fullName>
    </submittedName>
</protein>
<dbReference type="InterPro" id="IPR014756">
    <property type="entry name" value="Ig_E-set"/>
</dbReference>
<dbReference type="RefSeq" id="WP_282762718.1">
    <property type="nucleotide sequence ID" value="NZ_JASCTH010000016.1"/>
</dbReference>
<name>A0ABT6WPW1_9ACTN</name>
<reference evidence="6 7" key="1">
    <citation type="submission" date="2023-05" db="EMBL/GenBank/DDBJ databases">
        <title>Actinoplanes sp. NEAU-A12 genome sequencing.</title>
        <authorList>
            <person name="Wang Z.-S."/>
        </authorList>
    </citation>
    <scope>NUCLEOTIDE SEQUENCE [LARGE SCALE GENOMIC DNA]</scope>
    <source>
        <strain evidence="6 7">NEAU-A12</strain>
    </source>
</reference>
<dbReference type="Pfam" id="PF17957">
    <property type="entry name" value="Big_7"/>
    <property type="match status" value="1"/>
</dbReference>
<accession>A0ABT6WPW1</accession>
<dbReference type="InterPro" id="IPR046540">
    <property type="entry name" value="DMFA2_C"/>
</dbReference>
<keyword evidence="1" id="KW-0732">Signal</keyword>
<evidence type="ECO:0000259" key="5">
    <source>
        <dbReference type="Pfam" id="PF20254"/>
    </source>
</evidence>
<feature type="compositionally biased region" description="Low complexity" evidence="2">
    <location>
        <begin position="1072"/>
        <end position="1100"/>
    </location>
</feature>
<feature type="domain" description="SbsA Ig-like" evidence="3">
    <location>
        <begin position="807"/>
        <end position="902"/>
    </location>
</feature>
<dbReference type="InterPro" id="IPR032812">
    <property type="entry name" value="SbsA_Ig"/>
</dbReference>
<sequence length="1254" mass="133134">MSKWKALYVAYTARYLKPWSKRRTLAVAAGVVTVAAGGVMVVPAAAWADPCNPGNNPIVCENSKDGTPKSVWDIDGAGDPSLQGFATDISVNAGQRVDFKIKTDASAYEIDIYRLGYYDGDGARLIASVAPVAAPQPQRACITEPATQLYDCGNWDVSASWTPPADAVSGVYIARLFRDDTDGSSHITFVVRQDASTSDVFYQTSDATWQAYNLYGGSNFYAGGPNGRAYKLSYNRPFADRGSVERRDFLFGAEYPMIRFLERNGYDVSYTTNVDSDRRGQLIKNHNVFLSVGHDEYWSKKQRDNVEAARDAGTHLAFFSGNSVYWKTRYEPSKDGTNTDHRTVVTYKETWANSKLDPAAEWTGTWRDPRFSPPSDGGRPENELMGTQYMVNDGDLPVTVKSDEGKYRLWRHTDLDDIPAGQSVALAPHTVGYESDEDVDNGFRPEGLVRLSTTTGDVPQLVQDGWGNKVGPGKTSHHLTLYRAGSGALVFSAGSIQYTWGLDEVHDGQPTPTDKRMQQSVVNLFADMGVQPGTLMSELHAATASTDDTAPTVTITSPASGASFARGATVTLTGTAADVGGRVAGVEVSIDNGATWHAATGTTNWSYKFFAAGLNTQTVQVRAADDSANLGASPATAEFKLTGPNTMFGNRVPATPAVADGSPVELGVRFQPAVDGYITGIRFYKGEGNTGSHTGSLWTTTGQRLRTGTFQNESASGWQTLTFSSPVKVEEGTTYVASYYAPSGNYAADSYWFTRDWTNGPLTGSRSVTGAGNGLFKYANGGGFPNESFNAGNYYVDVEFVVSSELPPVVTSTTPVDGAGAVPTATTVSAAFSKALKATSVQFTLTKQSGGAVTGTTAYDSVEKKVTFTPAQPLDASTSYTAEVSGKDTEDRSGGTSWSFFTAVDGTVHSLFPSDAVPTTVSQTDSAKVELGVKFQATTDGELVGVRFYQGPGNSGTHQVSLWNANGSKVDSAIVPSSTENGWRTAYFAQPAAITAGTTYVASYFAPNGNYAFDSGYFASDISRGPLKAQGGNNGVFRYGDSEFPQQSYNSANYWVDPLFVSEGHGTPSPSPSASSASPSPSASASASPSPSASTSAPSTYGVFTDADTPATASWDDPDALEVGMKVIPSVNGKVHGVRFYKGPGNTGTHTGTLWSPGGIEMATVTFQNETATGWQTAYFSQPVAVSAGHQYVVSYHMTAGHYAVTGGGLANPRTVSQLTVPANGATYRYGTGGVMPGSSTTANFWVDVVFAPN</sequence>
<feature type="region of interest" description="Disordered" evidence="2">
    <location>
        <begin position="1065"/>
        <end position="1101"/>
    </location>
</feature>
<feature type="domain" description="DUF4082" evidence="4">
    <location>
        <begin position="1108"/>
        <end position="1247"/>
    </location>
</feature>
<keyword evidence="7" id="KW-1185">Reference proteome</keyword>
<dbReference type="Pfam" id="PF13205">
    <property type="entry name" value="Big_5"/>
    <property type="match status" value="1"/>
</dbReference>
<evidence type="ECO:0000313" key="7">
    <source>
        <dbReference type="Proteomes" id="UP001241758"/>
    </source>
</evidence>
<evidence type="ECO:0000259" key="4">
    <source>
        <dbReference type="Pfam" id="PF13313"/>
    </source>
</evidence>
<feature type="domain" description="DUF4082" evidence="4">
    <location>
        <begin position="651"/>
        <end position="796"/>
    </location>
</feature>
<organism evidence="6 7">
    <name type="scientific">Actinoplanes sandaracinus</name>
    <dbReference type="NCBI Taxonomy" id="3045177"/>
    <lineage>
        <taxon>Bacteria</taxon>
        <taxon>Bacillati</taxon>
        <taxon>Actinomycetota</taxon>
        <taxon>Actinomycetes</taxon>
        <taxon>Micromonosporales</taxon>
        <taxon>Micromonosporaceae</taxon>
        <taxon>Actinoplanes</taxon>
    </lineage>
</organism>
<dbReference type="Proteomes" id="UP001241758">
    <property type="component" value="Unassembled WGS sequence"/>
</dbReference>
<evidence type="ECO:0000259" key="3">
    <source>
        <dbReference type="Pfam" id="PF13205"/>
    </source>
</evidence>
<dbReference type="EMBL" id="JASCTH010000016">
    <property type="protein sequence ID" value="MDI6101734.1"/>
    <property type="molecule type" value="Genomic_DNA"/>
</dbReference>
<evidence type="ECO:0000256" key="2">
    <source>
        <dbReference type="SAM" id="MobiDB-lite"/>
    </source>
</evidence>
<comment type="caution">
    <text evidence="6">The sequence shown here is derived from an EMBL/GenBank/DDBJ whole genome shotgun (WGS) entry which is preliminary data.</text>
</comment>
<evidence type="ECO:0000256" key="1">
    <source>
        <dbReference type="ARBA" id="ARBA00022729"/>
    </source>
</evidence>
<dbReference type="SUPFAM" id="SSF81296">
    <property type="entry name" value="E set domains"/>
    <property type="match status" value="1"/>
</dbReference>
<dbReference type="Pfam" id="PF20254">
    <property type="entry name" value="DMFA2_C"/>
    <property type="match status" value="1"/>
</dbReference>
<dbReference type="Gene3D" id="2.60.40.650">
    <property type="match status" value="1"/>
</dbReference>
<evidence type="ECO:0000313" key="6">
    <source>
        <dbReference type="EMBL" id="MDI6101734.1"/>
    </source>
</evidence>